<evidence type="ECO:0000313" key="4">
    <source>
        <dbReference type="EMBL" id="PIO14868.1"/>
    </source>
</evidence>
<accession>A0A2G9QGW1</accession>
<dbReference type="AlphaFoldDB" id="A0A2G9QGW1"/>
<dbReference type="GO" id="GO:0005524">
    <property type="term" value="F:ATP binding"/>
    <property type="evidence" value="ECO:0007669"/>
    <property type="project" value="UniProtKB-KW"/>
</dbReference>
<name>A0A2G9QGW1_AQUCT</name>
<dbReference type="Gene3D" id="1.10.8.60">
    <property type="match status" value="1"/>
</dbReference>
<dbReference type="Proteomes" id="UP000228934">
    <property type="component" value="Unassembled WGS sequence"/>
</dbReference>
<protein>
    <recommendedName>
        <fullName evidence="3">Spastin/Vps4 C-terminal domain-containing protein</fullName>
    </recommendedName>
</protein>
<evidence type="ECO:0000259" key="3">
    <source>
        <dbReference type="Pfam" id="PF09336"/>
    </source>
</evidence>
<evidence type="ECO:0000313" key="5">
    <source>
        <dbReference type="Proteomes" id="UP000228934"/>
    </source>
</evidence>
<evidence type="ECO:0000256" key="2">
    <source>
        <dbReference type="ARBA" id="ARBA00022840"/>
    </source>
</evidence>
<dbReference type="InterPro" id="IPR015415">
    <property type="entry name" value="Spast_Vps4_C"/>
</dbReference>
<keyword evidence="2" id="KW-0067">ATP-binding</keyword>
<sequence length="77" mass="8701">MSASETIKMIGDFPVLNHLHGNRPQAPDQILGSPVRQMRNIKYSDFLSSLKKIKCSVSSNTLESYIRWNTEFGDTTV</sequence>
<evidence type="ECO:0000256" key="1">
    <source>
        <dbReference type="ARBA" id="ARBA00022741"/>
    </source>
</evidence>
<dbReference type="Pfam" id="PF09336">
    <property type="entry name" value="Vps4_C"/>
    <property type="match status" value="1"/>
</dbReference>
<dbReference type="EMBL" id="KV990038">
    <property type="protein sequence ID" value="PIO14868.1"/>
    <property type="molecule type" value="Genomic_DNA"/>
</dbReference>
<gene>
    <name evidence="4" type="ORF">AB205_0047070</name>
</gene>
<reference evidence="5" key="1">
    <citation type="journal article" date="2017" name="Nat. Commun.">
        <title>The North American bullfrog draft genome provides insight into hormonal regulation of long noncoding RNA.</title>
        <authorList>
            <person name="Hammond S.A."/>
            <person name="Warren R.L."/>
            <person name="Vandervalk B.P."/>
            <person name="Kucuk E."/>
            <person name="Khan H."/>
            <person name="Gibb E.A."/>
            <person name="Pandoh P."/>
            <person name="Kirk H."/>
            <person name="Zhao Y."/>
            <person name="Jones M."/>
            <person name="Mungall A.J."/>
            <person name="Coope R."/>
            <person name="Pleasance S."/>
            <person name="Moore R.A."/>
            <person name="Holt R.A."/>
            <person name="Round J.M."/>
            <person name="Ohora S."/>
            <person name="Walle B.V."/>
            <person name="Veldhoen N."/>
            <person name="Helbing C.C."/>
            <person name="Birol I."/>
        </authorList>
    </citation>
    <scope>NUCLEOTIDE SEQUENCE [LARGE SCALE GENOMIC DNA]</scope>
</reference>
<keyword evidence="5" id="KW-1185">Reference proteome</keyword>
<proteinExistence type="predicted"/>
<dbReference type="OrthoDB" id="10251136at2759"/>
<keyword evidence="1" id="KW-0547">Nucleotide-binding</keyword>
<feature type="domain" description="Spastin/Vps4 C-terminal" evidence="3">
    <location>
        <begin position="39"/>
        <end position="73"/>
    </location>
</feature>
<organism evidence="4 5">
    <name type="scientific">Aquarana catesbeiana</name>
    <name type="common">American bullfrog</name>
    <name type="synonym">Rana catesbeiana</name>
    <dbReference type="NCBI Taxonomy" id="8400"/>
    <lineage>
        <taxon>Eukaryota</taxon>
        <taxon>Metazoa</taxon>
        <taxon>Chordata</taxon>
        <taxon>Craniata</taxon>
        <taxon>Vertebrata</taxon>
        <taxon>Euteleostomi</taxon>
        <taxon>Amphibia</taxon>
        <taxon>Batrachia</taxon>
        <taxon>Anura</taxon>
        <taxon>Neobatrachia</taxon>
        <taxon>Ranoidea</taxon>
        <taxon>Ranidae</taxon>
        <taxon>Aquarana</taxon>
    </lineage>
</organism>